<dbReference type="PROSITE" id="PS51297">
    <property type="entry name" value="K_BOX"/>
    <property type="match status" value="1"/>
</dbReference>
<dbReference type="Pfam" id="PF00319">
    <property type="entry name" value="SRF-TF"/>
    <property type="match status" value="1"/>
</dbReference>
<proteinExistence type="evidence at transcript level"/>
<dbReference type="EMBL" id="AJ251556">
    <property type="protein sequence ID" value="CAC13992.1"/>
    <property type="molecule type" value="mRNA"/>
</dbReference>
<dbReference type="GO" id="GO:0005634">
    <property type="term" value="C:nucleus"/>
    <property type="evidence" value="ECO:0007669"/>
    <property type="project" value="UniProtKB-SubCell"/>
</dbReference>
<dbReference type="InterPro" id="IPR033896">
    <property type="entry name" value="MEF2-like_N"/>
</dbReference>
<dbReference type="GO" id="GO:0045944">
    <property type="term" value="P:positive regulation of transcription by RNA polymerase II"/>
    <property type="evidence" value="ECO:0007669"/>
    <property type="project" value="InterPro"/>
</dbReference>
<comment type="subcellular location">
    <subcellularLocation>
        <location evidence="1">Nucleus</location>
    </subcellularLocation>
</comment>
<keyword evidence="2" id="KW-0805">Transcription regulation</keyword>
<feature type="coiled-coil region" evidence="6">
    <location>
        <begin position="82"/>
        <end position="143"/>
    </location>
</feature>
<evidence type="ECO:0000259" key="8">
    <source>
        <dbReference type="PROSITE" id="PS51297"/>
    </source>
</evidence>
<evidence type="ECO:0000256" key="4">
    <source>
        <dbReference type="ARBA" id="ARBA00023163"/>
    </source>
</evidence>
<dbReference type="GO" id="GO:0000977">
    <property type="term" value="F:RNA polymerase II transcription regulatory region sequence-specific DNA binding"/>
    <property type="evidence" value="ECO:0007669"/>
    <property type="project" value="InterPro"/>
</dbReference>
<dbReference type="SUPFAM" id="SSF55455">
    <property type="entry name" value="SRF-like"/>
    <property type="match status" value="1"/>
</dbReference>
<protein>
    <submittedName>
        <fullName evidence="9">Putative MADS-domain transcription factor GGM16</fullName>
    </submittedName>
</protein>
<evidence type="ECO:0000256" key="2">
    <source>
        <dbReference type="ARBA" id="ARBA00023015"/>
    </source>
</evidence>
<evidence type="ECO:0000259" key="7">
    <source>
        <dbReference type="PROSITE" id="PS50066"/>
    </source>
</evidence>
<evidence type="ECO:0000313" key="9">
    <source>
        <dbReference type="EMBL" id="CAC13992.1"/>
    </source>
</evidence>
<dbReference type="AlphaFoldDB" id="Q9FST6"/>
<dbReference type="PROSITE" id="PS50066">
    <property type="entry name" value="MADS_BOX_2"/>
    <property type="match status" value="1"/>
</dbReference>
<dbReference type="Gene3D" id="3.40.1810.10">
    <property type="entry name" value="Transcription factor, MADS-box"/>
    <property type="match status" value="1"/>
</dbReference>
<dbReference type="PRINTS" id="PR00404">
    <property type="entry name" value="MADSDOMAIN"/>
</dbReference>
<evidence type="ECO:0000256" key="1">
    <source>
        <dbReference type="ARBA" id="ARBA00004123"/>
    </source>
</evidence>
<organism evidence="9">
    <name type="scientific">Gnetum gnemon</name>
    <name type="common">Spanish joint-fir</name>
    <name type="synonym">Gnetum acutatum</name>
    <dbReference type="NCBI Taxonomy" id="3382"/>
    <lineage>
        <taxon>Eukaryota</taxon>
        <taxon>Viridiplantae</taxon>
        <taxon>Streptophyta</taxon>
        <taxon>Embryophyta</taxon>
        <taxon>Tracheophyta</taxon>
        <taxon>Spermatophyta</taxon>
        <taxon>Gnetopsida</taxon>
        <taxon>Gnetidae</taxon>
        <taxon>Gnetales</taxon>
        <taxon>Gnetaceae</taxon>
        <taxon>Gnetum</taxon>
    </lineage>
</organism>
<reference evidence="9" key="1">
    <citation type="journal article" date="2000" name="Mol. Biol. Evol.">
        <title>MADS-Box gene diversity in seed plants 300 million years ago.</title>
        <authorList>
            <person name="Becker A."/>
            <person name="Winter K.U."/>
            <person name="Meyer B."/>
            <person name="Saedler H."/>
            <person name="Theissen G."/>
        </authorList>
    </citation>
    <scope>NUCLEOTIDE SEQUENCE</scope>
</reference>
<dbReference type="InterPro" id="IPR050142">
    <property type="entry name" value="MADS-box/MEF2_TF"/>
</dbReference>
<evidence type="ECO:0000256" key="3">
    <source>
        <dbReference type="ARBA" id="ARBA00023125"/>
    </source>
</evidence>
<evidence type="ECO:0000256" key="6">
    <source>
        <dbReference type="SAM" id="Coils"/>
    </source>
</evidence>
<gene>
    <name evidence="9" type="primary">ggm16</name>
</gene>
<feature type="domain" description="MADS-box" evidence="7">
    <location>
        <begin position="1"/>
        <end position="61"/>
    </location>
</feature>
<dbReference type="CDD" id="cd00265">
    <property type="entry name" value="MADS_MEF2_like"/>
    <property type="match status" value="1"/>
</dbReference>
<accession>Q9FST6</accession>
<feature type="domain" description="K-box" evidence="8">
    <location>
        <begin position="82"/>
        <end position="195"/>
    </location>
</feature>
<dbReference type="InterPro" id="IPR002487">
    <property type="entry name" value="TF_Kbox"/>
</dbReference>
<keyword evidence="3" id="KW-0238">DNA-binding</keyword>
<keyword evidence="6" id="KW-0175">Coiled coil</keyword>
<dbReference type="SMART" id="SM00432">
    <property type="entry name" value="MADS"/>
    <property type="match status" value="1"/>
</dbReference>
<dbReference type="PANTHER" id="PTHR48019">
    <property type="entry name" value="SERUM RESPONSE FACTOR HOMOLOG"/>
    <property type="match status" value="1"/>
</dbReference>
<sequence length="211" mass="25009">MGRGKIEIKKIENPSSRQVTFSKRRGGLIKKARELAVLCDAEIALIIFSSTGKLTDWCSHNMKDTLKKFERIAGSSSAEYERHQLRLDIETRKRQNEELQNLINYKLGVGIDHLSCEELECLEEDLENIVRNVKRTKDKQEERLTDRLRRRVGFQQQHLRRFMGEIRYHDTYVEKELWEVCCQLAQEKITAREEKHHGDHHDCALLHFRHE</sequence>
<dbReference type="InterPro" id="IPR002100">
    <property type="entry name" value="TF_MADSbox"/>
</dbReference>
<keyword evidence="5" id="KW-0539">Nucleus</keyword>
<name>Q9FST6_GNEGN</name>
<dbReference type="GO" id="GO:0046983">
    <property type="term" value="F:protein dimerization activity"/>
    <property type="evidence" value="ECO:0007669"/>
    <property type="project" value="InterPro"/>
</dbReference>
<dbReference type="InterPro" id="IPR036879">
    <property type="entry name" value="TF_MADSbox_sf"/>
</dbReference>
<evidence type="ECO:0000256" key="5">
    <source>
        <dbReference type="ARBA" id="ARBA00023242"/>
    </source>
</evidence>
<dbReference type="GO" id="GO:0003700">
    <property type="term" value="F:DNA-binding transcription factor activity"/>
    <property type="evidence" value="ECO:0007669"/>
    <property type="project" value="InterPro"/>
</dbReference>
<keyword evidence="4" id="KW-0804">Transcription</keyword>